<comment type="caution">
    <text evidence="1">The sequence shown here is derived from an EMBL/GenBank/DDBJ whole genome shotgun (WGS) entry which is preliminary data.</text>
</comment>
<proteinExistence type="predicted"/>
<protein>
    <submittedName>
        <fullName evidence="1">Uncharacterized protein</fullName>
    </submittedName>
</protein>
<gene>
    <name evidence="1" type="ORF">GN958_ATG16956</name>
</gene>
<dbReference type="AlphaFoldDB" id="A0A8S9U390"/>
<dbReference type="Proteomes" id="UP000704712">
    <property type="component" value="Unassembled WGS sequence"/>
</dbReference>
<reference evidence="1" key="1">
    <citation type="submission" date="2020-03" db="EMBL/GenBank/DDBJ databases">
        <title>Hybrid Assembly of Korean Phytophthora infestans isolates.</title>
        <authorList>
            <person name="Prokchorchik M."/>
            <person name="Lee Y."/>
            <person name="Seo J."/>
            <person name="Cho J.-H."/>
            <person name="Park Y.-E."/>
            <person name="Jang D.-C."/>
            <person name="Im J.-S."/>
            <person name="Choi J.-G."/>
            <person name="Park H.-J."/>
            <person name="Lee G.-B."/>
            <person name="Lee Y.-G."/>
            <person name="Hong S.-Y."/>
            <person name="Cho K."/>
            <person name="Sohn K.H."/>
        </authorList>
    </citation>
    <scope>NUCLEOTIDE SEQUENCE</scope>
    <source>
        <strain evidence="1">KR_2_A2</strain>
    </source>
</reference>
<evidence type="ECO:0000313" key="1">
    <source>
        <dbReference type="EMBL" id="KAF4133619.1"/>
    </source>
</evidence>
<accession>A0A8S9U390</accession>
<dbReference type="EMBL" id="JAACNO010002359">
    <property type="protein sequence ID" value="KAF4133619.1"/>
    <property type="molecule type" value="Genomic_DNA"/>
</dbReference>
<organism evidence="1 2">
    <name type="scientific">Phytophthora infestans</name>
    <name type="common">Potato late blight agent</name>
    <name type="synonym">Botrytis infestans</name>
    <dbReference type="NCBI Taxonomy" id="4787"/>
    <lineage>
        <taxon>Eukaryota</taxon>
        <taxon>Sar</taxon>
        <taxon>Stramenopiles</taxon>
        <taxon>Oomycota</taxon>
        <taxon>Peronosporomycetes</taxon>
        <taxon>Peronosporales</taxon>
        <taxon>Peronosporaceae</taxon>
        <taxon>Phytophthora</taxon>
    </lineage>
</organism>
<evidence type="ECO:0000313" key="2">
    <source>
        <dbReference type="Proteomes" id="UP000704712"/>
    </source>
</evidence>
<name>A0A8S9U390_PHYIN</name>
<sequence length="73" mass="7870">MVGAVARKKVKKTNYVKVKKSLTVTKKKSPTPTTGQTLLESSIANGELTEVEDVANLIYPGDVSDETSSPPRH</sequence>